<dbReference type="EMBL" id="BLEV01000003">
    <property type="protein sequence ID" value="GEU06832.1"/>
    <property type="molecule type" value="Genomic_DNA"/>
</dbReference>
<proteinExistence type="predicted"/>
<evidence type="ECO:0000313" key="3">
    <source>
        <dbReference type="EMBL" id="GEU00529.1"/>
    </source>
</evidence>
<evidence type="ECO:0000313" key="6">
    <source>
        <dbReference type="EMBL" id="GEU14914.1"/>
    </source>
</evidence>
<accession>A0A6L7H1K0</accession>
<evidence type="ECO:0000313" key="5">
    <source>
        <dbReference type="EMBL" id="GEU10977.1"/>
    </source>
</evidence>
<organism evidence="4">
    <name type="scientific">Bacillus anthracis</name>
    <name type="common">anthrax bacterium</name>
    <dbReference type="NCBI Taxonomy" id="1392"/>
    <lineage>
        <taxon>Bacteria</taxon>
        <taxon>Bacillati</taxon>
        <taxon>Bacillota</taxon>
        <taxon>Bacilli</taxon>
        <taxon>Bacillales</taxon>
        <taxon>Bacillaceae</taxon>
        <taxon>Bacillus</taxon>
        <taxon>Bacillus cereus group</taxon>
    </lineage>
</organism>
<reference evidence="4" key="2">
    <citation type="submission" date="2019-12" db="EMBL/GenBank/DDBJ databases">
        <authorList>
            <person name="Hoang T.H.H."/>
            <person name="Okutani A."/>
        </authorList>
    </citation>
    <scope>NUCLEOTIDE SEQUENCE</scope>
    <source>
        <strain evidence="3">DB</strain>
        <strain evidence="4">HG</strain>
        <strain evidence="5">LaLC</strain>
        <strain evidence="7">LamDB</strain>
        <strain evidence="6">QuyetLC</strain>
    </source>
</reference>
<dbReference type="EMBL" id="BLEY01000075">
    <property type="protein sequence ID" value="GEU14914.1"/>
    <property type="molecule type" value="Genomic_DNA"/>
</dbReference>
<feature type="region of interest" description="Disordered" evidence="1">
    <location>
        <begin position="1"/>
        <end position="31"/>
    </location>
</feature>
<evidence type="ECO:0000256" key="1">
    <source>
        <dbReference type="SAM" id="MobiDB-lite"/>
    </source>
</evidence>
<name>A0A640LZ50_BACAN</name>
<accession>A0A640LZ50</accession>
<gene>
    <name evidence="3" type="ORF">DB1_27900</name>
    <name evidence="4" type="ORF">HG1_23170</name>
    <name evidence="5" type="ORF">LaLC_06680</name>
    <name evidence="7" type="ORF">LamDB_03710</name>
    <name evidence="6" type="ORF">QuyetLC_47960</name>
    <name evidence="2" type="ORF">TuanDB_29120</name>
</gene>
<dbReference type="EMBL" id="BLEU01000004">
    <property type="protein sequence ID" value="GEU00529.1"/>
    <property type="molecule type" value="Genomic_DNA"/>
</dbReference>
<protein>
    <submittedName>
        <fullName evidence="4">Uncharacterized protein</fullName>
    </submittedName>
</protein>
<comment type="caution">
    <text evidence="4">The sequence shown here is derived from an EMBL/GenBank/DDBJ whole genome shotgun (WGS) entry which is preliminary data.</text>
</comment>
<evidence type="ECO:0000313" key="7">
    <source>
        <dbReference type="EMBL" id="GEU16022.1"/>
    </source>
</evidence>
<feature type="compositionally biased region" description="Basic and acidic residues" evidence="1">
    <location>
        <begin position="19"/>
        <end position="31"/>
    </location>
</feature>
<dbReference type="EMBL" id="BLEW01000001">
    <property type="protein sequence ID" value="GEU10977.1"/>
    <property type="molecule type" value="Genomic_DNA"/>
</dbReference>
<evidence type="ECO:0000313" key="4">
    <source>
        <dbReference type="EMBL" id="GEU06832.1"/>
    </source>
</evidence>
<dbReference type="EMBL" id="BLET01000193">
    <property type="protein sequence ID" value="GET99075.1"/>
    <property type="molecule type" value="Genomic_DNA"/>
</dbReference>
<dbReference type="AlphaFoldDB" id="A0A640LZ50"/>
<dbReference type="EMBL" id="BLEX01000001">
    <property type="protein sequence ID" value="GEU16022.1"/>
    <property type="molecule type" value="Genomic_DNA"/>
</dbReference>
<evidence type="ECO:0000313" key="2">
    <source>
        <dbReference type="EMBL" id="GET99075.1"/>
    </source>
</evidence>
<reference evidence="4" key="1">
    <citation type="submission" date="2019-12" db="EMBL/GenBank/DDBJ databases">
        <title>Epidemiological and comparative genomic analysis of Bacillus anthracis isolated from northern Vietnam.</title>
        <authorList>
            <person name="Hoang T.T.H."/>
            <person name="Dang D.A."/>
            <person name="Pham M.H."/>
            <person name="Luong M.H."/>
            <person name="Tran N.D."/>
            <person name="Nguyen T.H."/>
            <person name="Nguyen T.T."/>
            <person name="Inoue S."/>
            <person name="Morikawa S."/>
            <person name="Okutani A."/>
        </authorList>
    </citation>
    <scope>NUCLEOTIDE SEQUENCE</scope>
    <source>
        <strain evidence="3">DB</strain>
        <strain evidence="4">HG</strain>
        <strain evidence="5">LaLC</strain>
        <strain evidence="7">LamDB</strain>
        <strain evidence="6">QuyetLC</strain>
        <strain evidence="2">TuanDB</strain>
    </source>
</reference>
<sequence>MKNHVNKGAQKSSVGQFGHDLHSAHEKSAKMERFHKSYQGKEKNNKSTYIEKTDAQLTYCASPLQASNHYLIFQPNHIYHTHPLATTA</sequence>